<evidence type="ECO:0000313" key="7">
    <source>
        <dbReference type="EMBL" id="PTM47658.1"/>
    </source>
</evidence>
<dbReference type="PANTHER" id="PTHR42865">
    <property type="entry name" value="PROTON/GLUTAMATE-ASPARTATE SYMPORTER"/>
    <property type="match status" value="1"/>
</dbReference>
<dbReference type="EMBL" id="PZZN01000001">
    <property type="protein sequence ID" value="PTM47658.1"/>
    <property type="molecule type" value="Genomic_DNA"/>
</dbReference>
<dbReference type="InterPro" id="IPR036458">
    <property type="entry name" value="Na:dicarbo_symporter_sf"/>
</dbReference>
<dbReference type="GO" id="GO:0005886">
    <property type="term" value="C:plasma membrane"/>
    <property type="evidence" value="ECO:0007669"/>
    <property type="project" value="TreeGrafter"/>
</dbReference>
<evidence type="ECO:0000256" key="6">
    <source>
        <dbReference type="SAM" id="Phobius"/>
    </source>
</evidence>
<proteinExistence type="predicted"/>
<organism evidence="7 8">
    <name type="scientific">Sphingomonas aerolata</name>
    <dbReference type="NCBI Taxonomy" id="185951"/>
    <lineage>
        <taxon>Bacteria</taxon>
        <taxon>Pseudomonadati</taxon>
        <taxon>Pseudomonadota</taxon>
        <taxon>Alphaproteobacteria</taxon>
        <taxon>Sphingomonadales</taxon>
        <taxon>Sphingomonadaceae</taxon>
        <taxon>Sphingomonas</taxon>
    </lineage>
</organism>
<keyword evidence="5 6" id="KW-0472">Membrane</keyword>
<accession>A0A2T4YV17</accession>
<dbReference type="PANTHER" id="PTHR42865:SF10">
    <property type="entry name" value="SODIUM:DICARBOXYLATE SYMPORTER FAMILY PROTEIN"/>
    <property type="match status" value="1"/>
</dbReference>
<feature type="transmembrane region" description="Helical" evidence="6">
    <location>
        <begin position="222"/>
        <end position="243"/>
    </location>
</feature>
<keyword evidence="4 6" id="KW-1133">Transmembrane helix</keyword>
<evidence type="ECO:0000313" key="8">
    <source>
        <dbReference type="Proteomes" id="UP000240996"/>
    </source>
</evidence>
<comment type="subcellular location">
    <subcellularLocation>
        <location evidence="1">Membrane</location>
        <topology evidence="1">Multi-pass membrane protein</topology>
    </subcellularLocation>
</comment>
<dbReference type="PRINTS" id="PR00173">
    <property type="entry name" value="EDTRNSPORT"/>
</dbReference>
<dbReference type="AlphaFoldDB" id="A0A2T4YV17"/>
<dbReference type="Pfam" id="PF00375">
    <property type="entry name" value="SDF"/>
    <property type="match status" value="1"/>
</dbReference>
<dbReference type="GO" id="GO:0015293">
    <property type="term" value="F:symporter activity"/>
    <property type="evidence" value="ECO:0007669"/>
    <property type="project" value="InterPro"/>
</dbReference>
<feature type="transmembrane region" description="Helical" evidence="6">
    <location>
        <begin position="187"/>
        <end position="210"/>
    </location>
</feature>
<dbReference type="SUPFAM" id="SSF118215">
    <property type="entry name" value="Proton glutamate symport protein"/>
    <property type="match status" value="1"/>
</dbReference>
<sequence length="424" mass="42951">MSQTTRILAALFGGIGIGIAAAAWSPAHALAATAVTQPIGAAWLHGLQMVIVPLVVGLLVTGIGATTEAARAGRITMRAMVMIVVILWSSTIMSALVMPLILDAFPLPRGLGAALRAALTGAAPVGPVPGIGAFFDTIVPTNIVAAASSDSFLPLTVFALTFAFAVTKLPDDRRRVLTGFFQAVVDALLIIIKWVLKLAPIGIFALAYGVGARTGTAAFGALLHYIVCVSAIGFIVLLSAYPIGMIGGRVSLGRFARAVAPAQAVAISTQSSLASLPAMLKASTELGASPATAGIVLPLSVAVFRATSPAMNLAVALYVAHWLGLPIGPGQMAAGVATAAITTMGSISLPGTISFVASVAPVALAMGIPLEVLGLLIAVETIPDLFRTVGNVTMDTAVTISVAARSDHGGGAEEIPHEVSHARP</sequence>
<name>A0A2T4YV17_9SPHN</name>
<keyword evidence="8" id="KW-1185">Reference proteome</keyword>
<evidence type="ECO:0000256" key="2">
    <source>
        <dbReference type="ARBA" id="ARBA00022448"/>
    </source>
</evidence>
<feature type="transmembrane region" description="Helical" evidence="6">
    <location>
        <begin position="143"/>
        <end position="166"/>
    </location>
</feature>
<feature type="transmembrane region" description="Helical" evidence="6">
    <location>
        <begin position="79"/>
        <end position="102"/>
    </location>
</feature>
<evidence type="ECO:0000256" key="4">
    <source>
        <dbReference type="ARBA" id="ARBA00022989"/>
    </source>
</evidence>
<comment type="caution">
    <text evidence="7">The sequence shown here is derived from an EMBL/GenBank/DDBJ whole genome shotgun (WGS) entry which is preliminary data.</text>
</comment>
<reference evidence="7 8" key="1">
    <citation type="submission" date="2018-04" db="EMBL/GenBank/DDBJ databases">
        <title>Genomic Encyclopedia of Type Strains, Phase III (KMG-III): the genomes of soil and plant-associated and newly described type strains.</title>
        <authorList>
            <person name="Whitman W."/>
        </authorList>
    </citation>
    <scope>NUCLEOTIDE SEQUENCE [LARGE SCALE GENOMIC DNA]</scope>
    <source>
        <strain evidence="7 8">NW12</strain>
    </source>
</reference>
<dbReference type="InterPro" id="IPR001991">
    <property type="entry name" value="Na-dicarboxylate_symporter"/>
</dbReference>
<gene>
    <name evidence="7" type="ORF">C8J24_1058</name>
</gene>
<evidence type="ECO:0000256" key="5">
    <source>
        <dbReference type="ARBA" id="ARBA00023136"/>
    </source>
</evidence>
<dbReference type="GeneID" id="93688272"/>
<feature type="transmembrane region" description="Helical" evidence="6">
    <location>
        <begin position="47"/>
        <end position="67"/>
    </location>
</feature>
<dbReference type="Proteomes" id="UP000240996">
    <property type="component" value="Unassembled WGS sequence"/>
</dbReference>
<feature type="transmembrane region" description="Helical" evidence="6">
    <location>
        <begin position="355"/>
        <end position="379"/>
    </location>
</feature>
<keyword evidence="2" id="KW-0813">Transport</keyword>
<protein>
    <submittedName>
        <fullName evidence="7">Na+/H+-dicarboxylate symporter</fullName>
    </submittedName>
</protein>
<evidence type="ECO:0000256" key="1">
    <source>
        <dbReference type="ARBA" id="ARBA00004141"/>
    </source>
</evidence>
<dbReference type="Gene3D" id="1.10.3860.10">
    <property type="entry name" value="Sodium:dicarboxylate symporter"/>
    <property type="match status" value="1"/>
</dbReference>
<keyword evidence="3 6" id="KW-0812">Transmembrane</keyword>
<dbReference type="RefSeq" id="WP_056406869.1">
    <property type="nucleotide sequence ID" value="NZ_CP098762.1"/>
</dbReference>
<evidence type="ECO:0000256" key="3">
    <source>
        <dbReference type="ARBA" id="ARBA00022692"/>
    </source>
</evidence>